<sequence>MGQRWSHALILFVCVSVVDKHGIGTLIIGLV</sequence>
<evidence type="ECO:0000313" key="1">
    <source>
        <dbReference type="EMBL" id="BAE03330.1"/>
    </source>
</evidence>
<reference evidence="1 2" key="1">
    <citation type="journal article" date="2005" name="J. Bacteriol.">
        <title>Whole-genome sequencing of Staphylococcus haemolyticus uncovers the extreme plasticity of its genome and the evolution of human-colonizing staphylococcal species.</title>
        <authorList>
            <person name="Takeuchi F."/>
            <person name="Watanabe S."/>
            <person name="Baba T."/>
            <person name="Yuzawa H."/>
            <person name="Ito T."/>
            <person name="Morimoto Y."/>
            <person name="Kuroda M."/>
            <person name="Cui L."/>
            <person name="Takahashi M."/>
            <person name="Ankai A."/>
            <person name="Baba S."/>
            <person name="Fukui S."/>
            <person name="Lee J.C."/>
            <person name="Hiramatsu K."/>
        </authorList>
    </citation>
    <scope>NUCLEOTIDE SEQUENCE [LARGE SCALE GENOMIC DNA]</scope>
    <source>
        <strain evidence="1 2">JCSC1435</strain>
    </source>
</reference>
<evidence type="ECO:0000313" key="2">
    <source>
        <dbReference type="Proteomes" id="UP000000543"/>
    </source>
</evidence>
<dbReference type="Proteomes" id="UP000000543">
    <property type="component" value="Chromosome"/>
</dbReference>
<organism evidence="1 2">
    <name type="scientific">Staphylococcus haemolyticus (strain JCSC1435)</name>
    <dbReference type="NCBI Taxonomy" id="279808"/>
    <lineage>
        <taxon>Bacteria</taxon>
        <taxon>Bacillati</taxon>
        <taxon>Bacillota</taxon>
        <taxon>Bacilli</taxon>
        <taxon>Bacillales</taxon>
        <taxon>Staphylococcaceae</taxon>
        <taxon>Staphylococcus</taxon>
    </lineage>
</organism>
<name>Q4LAJ5_STAHJ</name>
<gene>
    <name evidence="1" type="ordered locus">SH0021</name>
</gene>
<accession>Q4LAJ5</accession>
<dbReference type="AlphaFoldDB" id="Q4LAJ5"/>
<proteinExistence type="predicted"/>
<dbReference type="HOGENOM" id="CLU_3398633_0_0_9"/>
<protein>
    <submittedName>
        <fullName evidence="1">Uncharacterized protein</fullName>
    </submittedName>
</protein>
<dbReference type="KEGG" id="sha:SH0021"/>
<dbReference type="EMBL" id="AP006716">
    <property type="protein sequence ID" value="BAE03330.1"/>
    <property type="molecule type" value="Genomic_DNA"/>
</dbReference>